<evidence type="ECO:0000259" key="2">
    <source>
        <dbReference type="Pfam" id="PF24883"/>
    </source>
</evidence>
<proteinExistence type="predicted"/>
<evidence type="ECO:0000313" key="4">
    <source>
        <dbReference type="Proteomes" id="UP000234275"/>
    </source>
</evidence>
<dbReference type="GeneID" id="36554087"/>
<dbReference type="PANTHER" id="PTHR46082:SF11">
    <property type="entry name" value="AAA+ ATPASE DOMAIN-CONTAINING PROTEIN-RELATED"/>
    <property type="match status" value="1"/>
</dbReference>
<dbReference type="PANTHER" id="PTHR46082">
    <property type="entry name" value="ATP/GTP-BINDING PROTEIN-RELATED"/>
    <property type="match status" value="1"/>
</dbReference>
<keyword evidence="4" id="KW-1185">Reference proteome</keyword>
<dbReference type="Pfam" id="PF24883">
    <property type="entry name" value="NPHP3_N"/>
    <property type="match status" value="1"/>
</dbReference>
<dbReference type="InterPro" id="IPR035994">
    <property type="entry name" value="Nucleoside_phosphorylase_sf"/>
</dbReference>
<dbReference type="InterPro" id="IPR056884">
    <property type="entry name" value="NPHP3-like_N"/>
</dbReference>
<dbReference type="Gene3D" id="3.40.50.300">
    <property type="entry name" value="P-loop containing nucleotide triphosphate hydrolases"/>
    <property type="match status" value="1"/>
</dbReference>
<keyword evidence="1" id="KW-0677">Repeat</keyword>
<name>A0A2I2GGM3_9EURO</name>
<gene>
    <name evidence="3" type="ORF">P170DRAFT_401781</name>
</gene>
<dbReference type="SUPFAM" id="SSF53167">
    <property type="entry name" value="Purine and uridine phosphorylases"/>
    <property type="match status" value="1"/>
</dbReference>
<dbReference type="GO" id="GO:0009116">
    <property type="term" value="P:nucleoside metabolic process"/>
    <property type="evidence" value="ECO:0007669"/>
    <property type="project" value="InterPro"/>
</dbReference>
<accession>A0A2I2GGM3</accession>
<evidence type="ECO:0000256" key="1">
    <source>
        <dbReference type="ARBA" id="ARBA00022737"/>
    </source>
</evidence>
<reference evidence="3 4" key="1">
    <citation type="submission" date="2016-12" db="EMBL/GenBank/DDBJ databases">
        <title>The genomes of Aspergillus section Nigri reveals drivers in fungal speciation.</title>
        <authorList>
            <consortium name="DOE Joint Genome Institute"/>
            <person name="Vesth T.C."/>
            <person name="Nybo J."/>
            <person name="Theobald S."/>
            <person name="Brandl J."/>
            <person name="Frisvad J.C."/>
            <person name="Nielsen K.F."/>
            <person name="Lyhne E.K."/>
            <person name="Kogle M.E."/>
            <person name="Kuo A."/>
            <person name="Riley R."/>
            <person name="Clum A."/>
            <person name="Nolan M."/>
            <person name="Lipzen A."/>
            <person name="Salamov A."/>
            <person name="Henrissat B."/>
            <person name="Wiebenga A."/>
            <person name="De Vries R.P."/>
            <person name="Grigoriev I.V."/>
            <person name="Mortensen U.H."/>
            <person name="Andersen M.R."/>
            <person name="Baker S.E."/>
        </authorList>
    </citation>
    <scope>NUCLEOTIDE SEQUENCE [LARGE SCALE GENOMIC DNA]</scope>
    <source>
        <strain evidence="3 4">IBT 23096</strain>
    </source>
</reference>
<dbReference type="VEuPathDB" id="FungiDB:P170DRAFT_401781"/>
<comment type="caution">
    <text evidence="3">The sequence shown here is derived from an EMBL/GenBank/DDBJ whole genome shotgun (WGS) entry which is preliminary data.</text>
</comment>
<dbReference type="GO" id="GO:0003824">
    <property type="term" value="F:catalytic activity"/>
    <property type="evidence" value="ECO:0007669"/>
    <property type="project" value="InterPro"/>
</dbReference>
<feature type="domain" description="Nephrocystin 3-like N-terminal" evidence="2">
    <location>
        <begin position="396"/>
        <end position="556"/>
    </location>
</feature>
<dbReference type="InterPro" id="IPR053137">
    <property type="entry name" value="NLR-like"/>
</dbReference>
<dbReference type="EMBL" id="MSFO01000002">
    <property type="protein sequence ID" value="PLB51987.1"/>
    <property type="molecule type" value="Genomic_DNA"/>
</dbReference>
<dbReference type="AlphaFoldDB" id="A0A2I2GGM3"/>
<sequence length="561" mass="62416">MTHTLPQLDNAEYTVGWITALPHERIAAEVMLDRRHAPPQYIHPHDHNTYTLGSIAGPNGNHNIVIFSFPPDWYGTTPAALYATQMLLSFPSIKFGLMVGIGGGIPSERIDIRLGDVAVSRPEGIYGGVRQYDRGERTASGFEECGALSPPPRILLNAMVALQSKHMITGSATPNILAAVYEANPLMVRPSKGYSYAYPGTKYDRLFCSSYEHPPGRDDCTACGGTYEVKRPERPDNAPSIHHGTIASGNMVIKDARTRDLLAKNCICYEMEAAGLMNTIPSLVIRGICDYSDSHKNDRWQNYAAIVAAAYAKELLQITGCYNAPRLDARHVMSSSPSSLAASSLATTINVDTMMSRTMFADLKLDKFSRKIIDWLNPPDPSTNSHNSKAVRNSETGISFLKSKVFQEWKFGVCRHLWLHAKAGSGKTGLASTIIEQLLLERSPFHVALYFFFNFHNTGMRTLEDFICSLVAQIYCQCESSRKELDELWEKCGNGSYGPGLKKLLGTFQLMVRHLESVRVVIDGLDECQSRRELLLWIREVALSEAINLQFLITSRKKEDI</sequence>
<organism evidence="3 4">
    <name type="scientific">Aspergillus steynii IBT 23096</name>
    <dbReference type="NCBI Taxonomy" id="1392250"/>
    <lineage>
        <taxon>Eukaryota</taxon>
        <taxon>Fungi</taxon>
        <taxon>Dikarya</taxon>
        <taxon>Ascomycota</taxon>
        <taxon>Pezizomycotina</taxon>
        <taxon>Eurotiomycetes</taxon>
        <taxon>Eurotiomycetidae</taxon>
        <taxon>Eurotiales</taxon>
        <taxon>Aspergillaceae</taxon>
        <taxon>Aspergillus</taxon>
        <taxon>Aspergillus subgen. Circumdati</taxon>
    </lineage>
</organism>
<dbReference type="SUPFAM" id="SSF52540">
    <property type="entry name" value="P-loop containing nucleoside triphosphate hydrolases"/>
    <property type="match status" value="1"/>
</dbReference>
<dbReference type="Proteomes" id="UP000234275">
    <property type="component" value="Unassembled WGS sequence"/>
</dbReference>
<dbReference type="STRING" id="1392250.A0A2I2GGM3"/>
<dbReference type="InterPro" id="IPR027417">
    <property type="entry name" value="P-loop_NTPase"/>
</dbReference>
<dbReference type="RefSeq" id="XP_024707289.1">
    <property type="nucleotide sequence ID" value="XM_024846388.1"/>
</dbReference>
<dbReference type="OrthoDB" id="1577640at2759"/>
<protein>
    <submittedName>
        <fullName evidence="3">Purine and uridine phosphorylase</fullName>
    </submittedName>
</protein>
<dbReference type="Gene3D" id="3.40.50.1580">
    <property type="entry name" value="Nucleoside phosphorylase domain"/>
    <property type="match status" value="1"/>
</dbReference>
<evidence type="ECO:0000313" key="3">
    <source>
        <dbReference type="EMBL" id="PLB51987.1"/>
    </source>
</evidence>